<evidence type="ECO:0000313" key="10">
    <source>
        <dbReference type="Proteomes" id="UP001595616"/>
    </source>
</evidence>
<dbReference type="InterPro" id="IPR012910">
    <property type="entry name" value="Plug_dom"/>
</dbReference>
<dbReference type="NCBIfam" id="TIGR04057">
    <property type="entry name" value="SusC_RagA_signa"/>
    <property type="match status" value="1"/>
</dbReference>
<name>A0ABV7YTW6_9BACT</name>
<comment type="subcellular location">
    <subcellularLocation>
        <location evidence="1 7">Cell outer membrane</location>
        <topology evidence="1 7">Multi-pass membrane protein</topology>
    </subcellularLocation>
</comment>
<keyword evidence="4 7" id="KW-0812">Transmembrane</keyword>
<evidence type="ECO:0000256" key="5">
    <source>
        <dbReference type="ARBA" id="ARBA00023136"/>
    </source>
</evidence>
<dbReference type="NCBIfam" id="TIGR04056">
    <property type="entry name" value="OMP_RagA_SusC"/>
    <property type="match status" value="1"/>
</dbReference>
<evidence type="ECO:0000259" key="8">
    <source>
        <dbReference type="Pfam" id="PF07715"/>
    </source>
</evidence>
<dbReference type="InterPro" id="IPR037066">
    <property type="entry name" value="Plug_dom_sf"/>
</dbReference>
<evidence type="ECO:0000256" key="1">
    <source>
        <dbReference type="ARBA" id="ARBA00004571"/>
    </source>
</evidence>
<dbReference type="Gene3D" id="2.170.130.10">
    <property type="entry name" value="TonB-dependent receptor, plug domain"/>
    <property type="match status" value="1"/>
</dbReference>
<feature type="domain" description="TonB-dependent receptor plug" evidence="8">
    <location>
        <begin position="120"/>
        <end position="226"/>
    </location>
</feature>
<evidence type="ECO:0000256" key="7">
    <source>
        <dbReference type="PROSITE-ProRule" id="PRU01360"/>
    </source>
</evidence>
<comment type="similarity">
    <text evidence="7">Belongs to the TonB-dependent receptor family.</text>
</comment>
<keyword evidence="3 7" id="KW-1134">Transmembrane beta strand</keyword>
<dbReference type="SUPFAM" id="SSF49464">
    <property type="entry name" value="Carboxypeptidase regulatory domain-like"/>
    <property type="match status" value="1"/>
</dbReference>
<accession>A0ABV7YTW6</accession>
<evidence type="ECO:0000256" key="6">
    <source>
        <dbReference type="ARBA" id="ARBA00023237"/>
    </source>
</evidence>
<dbReference type="InterPro" id="IPR036942">
    <property type="entry name" value="Beta-barrel_TonB_sf"/>
</dbReference>
<gene>
    <name evidence="9" type="ORF">ACFOOI_01610</name>
</gene>
<keyword evidence="10" id="KW-1185">Reference proteome</keyword>
<dbReference type="InterPro" id="IPR023996">
    <property type="entry name" value="TonB-dep_OMP_SusC/RagA"/>
</dbReference>
<keyword evidence="5 7" id="KW-0472">Membrane</keyword>
<dbReference type="Gene3D" id="2.40.170.20">
    <property type="entry name" value="TonB-dependent receptor, beta-barrel domain"/>
    <property type="match status" value="1"/>
</dbReference>
<dbReference type="InterPro" id="IPR039426">
    <property type="entry name" value="TonB-dep_rcpt-like"/>
</dbReference>
<dbReference type="RefSeq" id="WP_379834253.1">
    <property type="nucleotide sequence ID" value="NZ_JBHRYQ010000001.1"/>
</dbReference>
<dbReference type="InterPro" id="IPR023997">
    <property type="entry name" value="TonB-dep_OMP_SusC/RagA_CS"/>
</dbReference>
<dbReference type="InterPro" id="IPR008969">
    <property type="entry name" value="CarboxyPept-like_regulatory"/>
</dbReference>
<dbReference type="Pfam" id="PF07715">
    <property type="entry name" value="Plug"/>
    <property type="match status" value="1"/>
</dbReference>
<dbReference type="Pfam" id="PF13715">
    <property type="entry name" value="CarbopepD_reg_2"/>
    <property type="match status" value="1"/>
</dbReference>
<protein>
    <submittedName>
        <fullName evidence="9">SusC/RagA family TonB-linked outer membrane protein</fullName>
    </submittedName>
</protein>
<dbReference type="SUPFAM" id="SSF56935">
    <property type="entry name" value="Porins"/>
    <property type="match status" value="1"/>
</dbReference>
<keyword evidence="2 7" id="KW-0813">Transport</keyword>
<dbReference type="Proteomes" id="UP001595616">
    <property type="component" value="Unassembled WGS sequence"/>
</dbReference>
<organism evidence="9 10">
    <name type="scientific">Lacihabitans lacunae</name>
    <dbReference type="NCBI Taxonomy" id="1028214"/>
    <lineage>
        <taxon>Bacteria</taxon>
        <taxon>Pseudomonadati</taxon>
        <taxon>Bacteroidota</taxon>
        <taxon>Cytophagia</taxon>
        <taxon>Cytophagales</taxon>
        <taxon>Leadbetterellaceae</taxon>
        <taxon>Lacihabitans</taxon>
    </lineage>
</organism>
<reference evidence="10" key="1">
    <citation type="journal article" date="2019" name="Int. J. Syst. Evol. Microbiol.">
        <title>The Global Catalogue of Microorganisms (GCM) 10K type strain sequencing project: providing services to taxonomists for standard genome sequencing and annotation.</title>
        <authorList>
            <consortium name="The Broad Institute Genomics Platform"/>
            <consortium name="The Broad Institute Genome Sequencing Center for Infectious Disease"/>
            <person name="Wu L."/>
            <person name="Ma J."/>
        </authorList>
    </citation>
    <scope>NUCLEOTIDE SEQUENCE [LARGE SCALE GENOMIC DNA]</scope>
    <source>
        <strain evidence="10">CECT 7956</strain>
    </source>
</reference>
<dbReference type="PROSITE" id="PS52016">
    <property type="entry name" value="TONB_DEPENDENT_REC_3"/>
    <property type="match status" value="1"/>
</dbReference>
<evidence type="ECO:0000256" key="2">
    <source>
        <dbReference type="ARBA" id="ARBA00022448"/>
    </source>
</evidence>
<comment type="caution">
    <text evidence="9">The sequence shown here is derived from an EMBL/GenBank/DDBJ whole genome shotgun (WGS) entry which is preliminary data.</text>
</comment>
<proteinExistence type="inferred from homology"/>
<evidence type="ECO:0000256" key="4">
    <source>
        <dbReference type="ARBA" id="ARBA00022692"/>
    </source>
</evidence>
<evidence type="ECO:0000313" key="9">
    <source>
        <dbReference type="EMBL" id="MFC3809338.1"/>
    </source>
</evidence>
<evidence type="ECO:0000256" key="3">
    <source>
        <dbReference type="ARBA" id="ARBA00022452"/>
    </source>
</evidence>
<dbReference type="EMBL" id="JBHRYQ010000001">
    <property type="protein sequence ID" value="MFC3809338.1"/>
    <property type="molecule type" value="Genomic_DNA"/>
</dbReference>
<sequence>MIPSFPIRYFRYFSIFLFSFCALQGFGQSKLITGKITDEAGEVLTGVSVALKASTVGTFSDQNGAYSISVPDNAILVFSFIGMETSEFSVAGQTKLDVVMKKGLIDLGEVVVVGYAVQKKVNLTGAVDNVSGKVLTTRPQTNSANLLQGRLTGVVVTQPGAEPGLDSPNIRIRGMGSYGASNDPLILIDGVSGSLNNLSPADIETVTVLKDASSAAIYGARAANGVILVTTKRGKKGAPVVSFNANLSIQSPTRLPKFITNSAQYMEMLNTASANDGKAIPFTQANIDAYKNAPAGSKEYPNFNALDYWFQNATVKNNNLSVSGGGEKNTYSVSFNALNQNSMIPGYRFNRYNALINNNLELSKWISLGTTLNLTSKYTQQPAANSLFTPMYIYTTSPLNEPFLPDGSGRVVTRSYASEAPIRGRPGLQESFLMGEQYYKEVNLNPQVYVDIKPFKGFTWTTKAAINYVDIFYKMHQQNYTAYSLHEKDPVTGDYLAIPKNADVLGVTDDYSKDYMKTFYSVGSYQTKLGENNNLNVMGGYEQNSFRHQQLRATRSNTVDPALTELQAYTATNQELFKQTARMLGYNAPYEWSLQSVFGRVNYSYKSKYLLEGNIRYDGTSRVSPSYRWGVFPSLSAGWVISDEDFVKDNADWLQNLKLRASYGVLGNSEIGAYAYQDNMDITVSYPYGSTLTQGAVVNTFRDQSLRWETTRIADIGLDLDIKNGLLGVTFDWFDKFTYNILAKQPIPASMGLADPTLNDGKMRNRGFELSLNHRNHIGKLNYSSYFQISQYKNEVVYISAPSIGNTIRAIGQPYNEMNLYIWDGIVQQSDLTSGKLPKSTLNPNQKAGDLKMKDLNNDGVIDGNDRQPVSGLYPKFAYDFGFNFGYKQFNLNIFFQGIEGQKSVMSFWGPQPFAGGMPPMTKWVNAWTPQNPTNELPALHTDGYAGVNSYSNSTYFLQDGSYLRLKSVMLSYAVPAKIANKIKAKDCSVFVSGDNLLTFTKFEGQDPERSLTSYQNVYLSYPQARILNFGLNVKF</sequence>
<keyword evidence="6 7" id="KW-0998">Cell outer membrane</keyword>